<feature type="domain" description="SpoVT-AbrB" evidence="2">
    <location>
        <begin position="3"/>
        <end position="46"/>
    </location>
</feature>
<evidence type="ECO:0000313" key="3">
    <source>
        <dbReference type="EMBL" id="AUB83841.1"/>
    </source>
</evidence>
<dbReference type="SUPFAM" id="SSF89447">
    <property type="entry name" value="AbrB/MazE/MraZ-like"/>
    <property type="match status" value="1"/>
</dbReference>
<evidence type="ECO:0000313" key="4">
    <source>
        <dbReference type="Proteomes" id="UP000232638"/>
    </source>
</evidence>
<dbReference type="GO" id="GO:0003677">
    <property type="term" value="F:DNA binding"/>
    <property type="evidence" value="ECO:0007669"/>
    <property type="project" value="UniProtKB-UniRule"/>
</dbReference>
<proteinExistence type="predicted"/>
<dbReference type="InterPro" id="IPR007159">
    <property type="entry name" value="SpoVT-AbrB_dom"/>
</dbReference>
<dbReference type="Proteomes" id="UP000232638">
    <property type="component" value="Chromosome"/>
</dbReference>
<organism evidence="3 4">
    <name type="scientific">Candidatus Thiodictyon syntrophicum</name>
    <dbReference type="NCBI Taxonomy" id="1166950"/>
    <lineage>
        <taxon>Bacteria</taxon>
        <taxon>Pseudomonadati</taxon>
        <taxon>Pseudomonadota</taxon>
        <taxon>Gammaproteobacteria</taxon>
        <taxon>Chromatiales</taxon>
        <taxon>Chromatiaceae</taxon>
        <taxon>Thiodictyon</taxon>
    </lineage>
</organism>
<dbReference type="AlphaFoldDB" id="A0A2K8UFE5"/>
<dbReference type="OrthoDB" id="9795766at2"/>
<dbReference type="EMBL" id="CP020370">
    <property type="protein sequence ID" value="AUB83841.1"/>
    <property type="molecule type" value="Genomic_DNA"/>
</dbReference>
<evidence type="ECO:0000256" key="1">
    <source>
        <dbReference type="PROSITE-ProRule" id="PRU01076"/>
    </source>
</evidence>
<dbReference type="Gene3D" id="2.10.260.10">
    <property type="match status" value="1"/>
</dbReference>
<dbReference type="KEGG" id="tsy:THSYN_24775"/>
<dbReference type="PROSITE" id="PS51740">
    <property type="entry name" value="SPOVT_ABRB"/>
    <property type="match status" value="1"/>
</dbReference>
<reference evidence="3 4" key="1">
    <citation type="submission" date="2017-03" db="EMBL/GenBank/DDBJ databases">
        <title>Complete genome sequence of Candidatus 'Thiodictyon syntrophicum' sp. nov. strain Cad16T, a photolithoautotroph purple sulfur bacterium isolated from an alpine meromictic lake.</title>
        <authorList>
            <person name="Luedin S.M."/>
            <person name="Pothier J.F."/>
            <person name="Danza F."/>
            <person name="Storelli N."/>
            <person name="Wittwer M."/>
            <person name="Tonolla M."/>
        </authorList>
    </citation>
    <scope>NUCLEOTIDE SEQUENCE [LARGE SCALE GENOMIC DNA]</scope>
    <source>
        <strain evidence="3 4">Cad16T</strain>
    </source>
</reference>
<accession>A0A2K8UFE5</accession>
<protein>
    <submittedName>
        <fullName evidence="3">Antitoxin</fullName>
    </submittedName>
</protein>
<gene>
    <name evidence="3" type="ORF">THSYN_24775</name>
</gene>
<keyword evidence="4" id="KW-1185">Reference proteome</keyword>
<sequence length="82" mass="8833">MRATIRKIGNSQGVLIPKALLAQTGIDHIAEMAVENGAIVLRKPRPAVREGWADASRALAAAGGDALVWPAFANEDDARWEW</sequence>
<name>A0A2K8UFE5_9GAMM</name>
<dbReference type="RefSeq" id="WP_100921516.1">
    <property type="nucleotide sequence ID" value="NZ_CP020370.1"/>
</dbReference>
<dbReference type="InterPro" id="IPR037914">
    <property type="entry name" value="SpoVT-AbrB_sf"/>
</dbReference>
<keyword evidence="1" id="KW-0238">DNA-binding</keyword>
<evidence type="ECO:0000259" key="2">
    <source>
        <dbReference type="PROSITE" id="PS51740"/>
    </source>
</evidence>